<reference evidence="2 3" key="1">
    <citation type="submission" date="2022-09" db="EMBL/GenBank/DDBJ databases">
        <title>Chelativorans salina sp. nov., a novel slightly halophilic bacterium isolated from a saline lake sediment enrichment.</title>
        <authorList>
            <person name="Gao L."/>
            <person name="Fang B.-Z."/>
            <person name="Li W.-J."/>
        </authorList>
    </citation>
    <scope>NUCLEOTIDE SEQUENCE [LARGE SCALE GENOMIC DNA]</scope>
    <source>
        <strain evidence="2 3">EGI FJ00035</strain>
    </source>
</reference>
<dbReference type="InterPro" id="IPR013022">
    <property type="entry name" value="Xyl_isomerase-like_TIM-brl"/>
</dbReference>
<comment type="caution">
    <text evidence="2">The sequence shown here is derived from an EMBL/GenBank/DDBJ whole genome shotgun (WGS) entry which is preliminary data.</text>
</comment>
<evidence type="ECO:0000313" key="3">
    <source>
        <dbReference type="Proteomes" id="UP001320831"/>
    </source>
</evidence>
<organism evidence="2 3">
    <name type="scientific">Chelativorans salis</name>
    <dbReference type="NCBI Taxonomy" id="2978478"/>
    <lineage>
        <taxon>Bacteria</taxon>
        <taxon>Pseudomonadati</taxon>
        <taxon>Pseudomonadota</taxon>
        <taxon>Alphaproteobacteria</taxon>
        <taxon>Hyphomicrobiales</taxon>
        <taxon>Phyllobacteriaceae</taxon>
        <taxon>Chelativorans</taxon>
    </lineage>
</organism>
<dbReference type="RefSeq" id="WP_260900143.1">
    <property type="nucleotide sequence ID" value="NZ_JAOCZP010000001.1"/>
</dbReference>
<dbReference type="PIRSF" id="PIRSF036778">
    <property type="entry name" value="UCP036778"/>
    <property type="match status" value="1"/>
</dbReference>
<gene>
    <name evidence="2" type="ORF">N5A92_02015</name>
</gene>
<dbReference type="InterPro" id="IPR036237">
    <property type="entry name" value="Xyl_isomerase-like_sf"/>
</dbReference>
<proteinExistence type="predicted"/>
<dbReference type="EMBL" id="JAOCZP010000001">
    <property type="protein sequence ID" value="MCT7373815.1"/>
    <property type="molecule type" value="Genomic_DNA"/>
</dbReference>
<dbReference type="SUPFAM" id="SSF51658">
    <property type="entry name" value="Xylose isomerase-like"/>
    <property type="match status" value="1"/>
</dbReference>
<dbReference type="Pfam" id="PF01261">
    <property type="entry name" value="AP_endonuc_2"/>
    <property type="match status" value="1"/>
</dbReference>
<dbReference type="Gene3D" id="3.20.20.150">
    <property type="entry name" value="Divalent-metal-dependent TIM barrel enzymes"/>
    <property type="match status" value="1"/>
</dbReference>
<dbReference type="InterPro" id="IPR050312">
    <property type="entry name" value="IolE/XylAMocC-like"/>
</dbReference>
<dbReference type="PANTHER" id="PTHR12110:SF48">
    <property type="entry name" value="BLL3656 PROTEIN"/>
    <property type="match status" value="1"/>
</dbReference>
<keyword evidence="3" id="KW-1185">Reference proteome</keyword>
<accession>A0ABT2LH66</accession>
<feature type="domain" description="Xylose isomerase-like TIM barrel" evidence="1">
    <location>
        <begin position="26"/>
        <end position="252"/>
    </location>
</feature>
<dbReference type="PANTHER" id="PTHR12110">
    <property type="entry name" value="HYDROXYPYRUVATE ISOMERASE"/>
    <property type="match status" value="1"/>
</dbReference>
<name>A0ABT2LH66_9HYPH</name>
<protein>
    <submittedName>
        <fullName evidence="2">TIM barrel protein</fullName>
    </submittedName>
</protein>
<dbReference type="Proteomes" id="UP001320831">
    <property type="component" value="Unassembled WGS sequence"/>
</dbReference>
<dbReference type="InterPro" id="IPR014621">
    <property type="entry name" value="UCP036778_sugar_epimerase"/>
</dbReference>
<evidence type="ECO:0000313" key="2">
    <source>
        <dbReference type="EMBL" id="MCT7373815.1"/>
    </source>
</evidence>
<evidence type="ECO:0000259" key="1">
    <source>
        <dbReference type="Pfam" id="PF01261"/>
    </source>
</evidence>
<sequence length="277" mass="29379">MTSDIPAFALNHMCAPGLSIPDFFVLARRLGATGVEIRNDIAGTAIADGTEPAAVAQAAAARGLRILSINALQRFNAWDEAREEEARALIAYAKACGAEALVLVPANDGTGRANGERQANLRIALKALRPILAENGIAGLVEPLGFETSSLRYKSEAVEAIDALGAGDTFRIVHDTFHHHLAGERALFAAHTGLMHISGVTDGAIATAEMRDGHRVLVDEHDRLDNTGQIAALLAAGYEGPLSFEPFSEAVHRLPDLRVALASSMDHITAQSRRRAA</sequence>